<dbReference type="SUPFAM" id="SSF52833">
    <property type="entry name" value="Thioredoxin-like"/>
    <property type="match status" value="1"/>
</dbReference>
<dbReference type="Proteomes" id="UP000198640">
    <property type="component" value="Unassembled WGS sequence"/>
</dbReference>
<name>A0A1H3IKN3_9PROT</name>
<dbReference type="STRING" id="44576.SAMN05421881_10276"/>
<protein>
    <submittedName>
        <fullName evidence="1">Cytochrome oxidase Cu insertion factor, SCO1/SenC/PrrC family</fullName>
    </submittedName>
</protein>
<proteinExistence type="predicted"/>
<dbReference type="InterPro" id="IPR036249">
    <property type="entry name" value="Thioredoxin-like_sf"/>
</dbReference>
<dbReference type="AlphaFoldDB" id="A0A1H3IKN3"/>
<dbReference type="EMBL" id="FNOY01000027">
    <property type="protein sequence ID" value="SDY27638.1"/>
    <property type="molecule type" value="Genomic_DNA"/>
</dbReference>
<evidence type="ECO:0000313" key="1">
    <source>
        <dbReference type="EMBL" id="SDY27638.1"/>
    </source>
</evidence>
<organism evidence="1 2">
    <name type="scientific">Nitrosomonas halophila</name>
    <dbReference type="NCBI Taxonomy" id="44576"/>
    <lineage>
        <taxon>Bacteria</taxon>
        <taxon>Pseudomonadati</taxon>
        <taxon>Pseudomonadota</taxon>
        <taxon>Betaproteobacteria</taxon>
        <taxon>Nitrosomonadales</taxon>
        <taxon>Nitrosomonadaceae</taxon>
        <taxon>Nitrosomonas</taxon>
    </lineage>
</organism>
<sequence length="193" mass="22547">MSNEKVLISRFKLILLMLVILSPVVASYFLHTFNIRPDSTVNYGELIDVRTLQGSATNLSDNTIFRSRQLRGQWALLTIDSGECDEHCQKKLYLMRQVRLAQHTEKDRVERVWLINDDIQPDAEIMHQYEGTRLVLAKGRTLLEEFPAVNSQLDHIYVIDPMGNLMMRYPRDPEPKKMVDDIKRLLKLSHMEH</sequence>
<gene>
    <name evidence="1" type="ORF">SAMN05421881_10276</name>
</gene>
<reference evidence="1 2" key="1">
    <citation type="submission" date="2016-10" db="EMBL/GenBank/DDBJ databases">
        <authorList>
            <person name="de Groot N.N."/>
        </authorList>
    </citation>
    <scope>NUCLEOTIDE SEQUENCE [LARGE SCALE GENOMIC DNA]</scope>
    <source>
        <strain evidence="1 2">Nm1</strain>
    </source>
</reference>
<dbReference type="CDD" id="cd18773">
    <property type="entry name" value="PDC1_HK_sensor"/>
    <property type="match status" value="1"/>
</dbReference>
<evidence type="ECO:0000313" key="2">
    <source>
        <dbReference type="Proteomes" id="UP000198640"/>
    </source>
</evidence>
<accession>A0A1H3IKN3</accession>
<dbReference type="OrthoDB" id="9180342at2"/>
<keyword evidence="2" id="KW-1185">Reference proteome</keyword>
<dbReference type="Gene3D" id="3.40.30.10">
    <property type="entry name" value="Glutaredoxin"/>
    <property type="match status" value="1"/>
</dbReference>